<evidence type="ECO:0000313" key="10">
    <source>
        <dbReference type="Proteomes" id="UP000060787"/>
    </source>
</evidence>
<dbReference type="PATRIC" id="fig|84531.7.peg.2979"/>
<evidence type="ECO:0000259" key="7">
    <source>
        <dbReference type="Pfam" id="PF02687"/>
    </source>
</evidence>
<dbReference type="OrthoDB" id="241967at2"/>
<dbReference type="Pfam" id="PF12704">
    <property type="entry name" value="MacB_PCD"/>
    <property type="match status" value="1"/>
</dbReference>
<dbReference type="KEGG" id="lab:LA76x_0857"/>
<feature type="transmembrane region" description="Helical" evidence="6">
    <location>
        <begin position="375"/>
        <end position="398"/>
    </location>
</feature>
<keyword evidence="4 6" id="KW-1133">Transmembrane helix</keyword>
<dbReference type="eggNOG" id="COG4591">
    <property type="taxonomic scope" value="Bacteria"/>
</dbReference>
<organism evidence="9 10">
    <name type="scientific">Lysobacter antibioticus</name>
    <dbReference type="NCBI Taxonomy" id="84531"/>
    <lineage>
        <taxon>Bacteria</taxon>
        <taxon>Pseudomonadati</taxon>
        <taxon>Pseudomonadota</taxon>
        <taxon>Gammaproteobacteria</taxon>
        <taxon>Lysobacterales</taxon>
        <taxon>Lysobacteraceae</taxon>
        <taxon>Lysobacter</taxon>
    </lineage>
</organism>
<sequence>MKRLKSFARGLAVLVGLAAGLIAWSMLPWPALLGLAALFALWMFTTRGGRQAASVAGVGISTLSQRLGSSSVVVIGIAGVVAVLVAMLSMAEGYQQTLRRTGSDDSVIVLRGASAAEVMSTLSLDSINVIAQAPGIARSADGRPLASAETVVAANLPIKGGAPDEDGSVQLRGVGDRAFDVRPQLKIVEGRKFESGKREVVVGSGAVRQFTGMQVGKQIRLGSELWTVVGVFRSGDAMDSELWADAEMVASTYRRGASRNSVIAKLSDAKQFKSFKAALAGDPRLQVDTTTTAEYFAKQSETMTKVIRVIGIVVGSIMAIGAVFGALNTMFATVATRAREIATLRAIGFRGVPVVVAVMLETMLLALLGGLIGGALAWLIFNGYTASTIAGGVGQLTFDFRVTGELLWSGLKWALAIGFIGGLFPALRAANLPVTSALRAL</sequence>
<dbReference type="Pfam" id="PF02687">
    <property type="entry name" value="FtsX"/>
    <property type="match status" value="1"/>
</dbReference>
<dbReference type="EMBL" id="CP011129">
    <property type="protein sequence ID" value="ALN79018.1"/>
    <property type="molecule type" value="Genomic_DNA"/>
</dbReference>
<feature type="transmembrane region" description="Helical" evidence="6">
    <location>
        <begin position="72"/>
        <end position="91"/>
    </location>
</feature>
<evidence type="ECO:0000256" key="6">
    <source>
        <dbReference type="SAM" id="Phobius"/>
    </source>
</evidence>
<feature type="transmembrane region" description="Helical" evidence="6">
    <location>
        <begin position="410"/>
        <end position="430"/>
    </location>
</feature>
<gene>
    <name evidence="9" type="ORF">LA76x_0857</name>
</gene>
<evidence type="ECO:0000256" key="4">
    <source>
        <dbReference type="ARBA" id="ARBA00022989"/>
    </source>
</evidence>
<dbReference type="InterPro" id="IPR003838">
    <property type="entry name" value="ABC3_permease_C"/>
</dbReference>
<feature type="domain" description="ABC3 transporter permease C-terminal" evidence="7">
    <location>
        <begin position="313"/>
        <end position="433"/>
    </location>
</feature>
<protein>
    <submittedName>
        <fullName evidence="9">FtsX-like permease family protein</fullName>
    </submittedName>
</protein>
<dbReference type="InterPro" id="IPR050250">
    <property type="entry name" value="Macrolide_Exporter_MacB"/>
</dbReference>
<feature type="transmembrane region" description="Helical" evidence="6">
    <location>
        <begin position="306"/>
        <end position="327"/>
    </location>
</feature>
<feature type="transmembrane region" description="Helical" evidence="6">
    <location>
        <begin position="12"/>
        <end position="44"/>
    </location>
</feature>
<keyword evidence="3 6" id="KW-0812">Transmembrane</keyword>
<dbReference type="InterPro" id="IPR025857">
    <property type="entry name" value="MacB_PCD"/>
</dbReference>
<feature type="domain" description="MacB-like periplasmic core" evidence="8">
    <location>
        <begin position="72"/>
        <end position="279"/>
    </location>
</feature>
<reference evidence="9 10" key="1">
    <citation type="journal article" date="2015" name="BMC Genomics">
        <title>Comparative genomics and metabolic profiling of the genus Lysobacter.</title>
        <authorList>
            <person name="de Bruijn I."/>
            <person name="Cheng X."/>
            <person name="de Jager V."/>
            <person name="Exposito R.G."/>
            <person name="Watrous J."/>
            <person name="Patel N."/>
            <person name="Postma J."/>
            <person name="Dorrestein P.C."/>
            <person name="Kobayashi D."/>
            <person name="Raaijmakers J.M."/>
        </authorList>
    </citation>
    <scope>NUCLEOTIDE SEQUENCE [LARGE SCALE GENOMIC DNA]</scope>
    <source>
        <strain evidence="9 10">76</strain>
    </source>
</reference>
<dbReference type="Proteomes" id="UP000060787">
    <property type="component" value="Chromosome"/>
</dbReference>
<dbReference type="PANTHER" id="PTHR30572">
    <property type="entry name" value="MEMBRANE COMPONENT OF TRANSPORTER-RELATED"/>
    <property type="match status" value="1"/>
</dbReference>
<evidence type="ECO:0000259" key="8">
    <source>
        <dbReference type="Pfam" id="PF12704"/>
    </source>
</evidence>
<feature type="transmembrane region" description="Helical" evidence="6">
    <location>
        <begin position="347"/>
        <end position="368"/>
    </location>
</feature>
<evidence type="ECO:0000313" key="9">
    <source>
        <dbReference type="EMBL" id="ALN79018.1"/>
    </source>
</evidence>
<dbReference type="RefSeq" id="WP_057916710.1">
    <property type="nucleotide sequence ID" value="NZ_CP011129.1"/>
</dbReference>
<comment type="subcellular location">
    <subcellularLocation>
        <location evidence="1">Cell membrane</location>
        <topology evidence="1">Multi-pass membrane protein</topology>
    </subcellularLocation>
</comment>
<dbReference type="STRING" id="84531.LA76x_0857"/>
<evidence type="ECO:0000256" key="2">
    <source>
        <dbReference type="ARBA" id="ARBA00022475"/>
    </source>
</evidence>
<keyword evidence="2" id="KW-1003">Cell membrane</keyword>
<accession>A0A0S2DZ41</accession>
<dbReference type="KEGG" id="laq:GLA29479_3041"/>
<dbReference type="PANTHER" id="PTHR30572:SF15">
    <property type="entry name" value="ABC TRANSPORTER PERMEASE"/>
    <property type="match status" value="1"/>
</dbReference>
<evidence type="ECO:0000256" key="3">
    <source>
        <dbReference type="ARBA" id="ARBA00022692"/>
    </source>
</evidence>
<keyword evidence="5 6" id="KW-0472">Membrane</keyword>
<proteinExistence type="predicted"/>
<dbReference type="GO" id="GO:0022857">
    <property type="term" value="F:transmembrane transporter activity"/>
    <property type="evidence" value="ECO:0007669"/>
    <property type="project" value="TreeGrafter"/>
</dbReference>
<evidence type="ECO:0000256" key="1">
    <source>
        <dbReference type="ARBA" id="ARBA00004651"/>
    </source>
</evidence>
<dbReference type="GO" id="GO:0005886">
    <property type="term" value="C:plasma membrane"/>
    <property type="evidence" value="ECO:0007669"/>
    <property type="project" value="UniProtKB-SubCell"/>
</dbReference>
<dbReference type="AlphaFoldDB" id="A0A0S2DZ41"/>
<name>A0A0S2DZ41_LYSAN</name>
<keyword evidence="10" id="KW-1185">Reference proteome</keyword>
<evidence type="ECO:0000256" key="5">
    <source>
        <dbReference type="ARBA" id="ARBA00023136"/>
    </source>
</evidence>